<organism evidence="1 2">
    <name type="scientific">Gnathostoma spinigerum</name>
    <dbReference type="NCBI Taxonomy" id="75299"/>
    <lineage>
        <taxon>Eukaryota</taxon>
        <taxon>Metazoa</taxon>
        <taxon>Ecdysozoa</taxon>
        <taxon>Nematoda</taxon>
        <taxon>Chromadorea</taxon>
        <taxon>Rhabditida</taxon>
        <taxon>Spirurina</taxon>
        <taxon>Gnathostomatomorpha</taxon>
        <taxon>Gnathostomatoidea</taxon>
        <taxon>Gnathostomatidae</taxon>
        <taxon>Gnathostoma</taxon>
    </lineage>
</organism>
<evidence type="ECO:0000313" key="1">
    <source>
        <dbReference type="EMBL" id="MFH4977870.1"/>
    </source>
</evidence>
<gene>
    <name evidence="1" type="ORF">AB6A40_004579</name>
</gene>
<feature type="non-terminal residue" evidence="1">
    <location>
        <position position="1"/>
    </location>
</feature>
<comment type="caution">
    <text evidence="1">The sequence shown here is derived from an EMBL/GenBank/DDBJ whole genome shotgun (WGS) entry which is preliminary data.</text>
</comment>
<keyword evidence="2" id="KW-1185">Reference proteome</keyword>
<evidence type="ECO:0008006" key="3">
    <source>
        <dbReference type="Google" id="ProtNLM"/>
    </source>
</evidence>
<dbReference type="EMBL" id="JBGFUD010002681">
    <property type="protein sequence ID" value="MFH4977870.1"/>
    <property type="molecule type" value="Genomic_DNA"/>
</dbReference>
<reference evidence="1 2" key="1">
    <citation type="submission" date="2024-08" db="EMBL/GenBank/DDBJ databases">
        <title>Gnathostoma spinigerum genome.</title>
        <authorList>
            <person name="Gonzalez-Bertolin B."/>
            <person name="Monzon S."/>
            <person name="Zaballos A."/>
            <person name="Jimenez P."/>
            <person name="Dekumyoy P."/>
            <person name="Varona S."/>
            <person name="Cuesta I."/>
            <person name="Sumanam S."/>
            <person name="Adisakwattana P."/>
            <person name="Gasser R.B."/>
            <person name="Hernandez-Gonzalez A."/>
            <person name="Young N.D."/>
            <person name="Perteguer M.J."/>
        </authorList>
    </citation>
    <scope>NUCLEOTIDE SEQUENCE [LARGE SCALE GENOMIC DNA]</scope>
    <source>
        <strain evidence="1">AL3</strain>
        <tissue evidence="1">Liver</tissue>
    </source>
</reference>
<accession>A0ABD6ECX6</accession>
<dbReference type="PANTHER" id="PTHR47027">
    <property type="entry name" value="REVERSE TRANSCRIPTASE DOMAIN-CONTAINING PROTEIN"/>
    <property type="match status" value="1"/>
</dbReference>
<proteinExistence type="predicted"/>
<name>A0ABD6ECX6_9BILA</name>
<dbReference type="PANTHER" id="PTHR47027:SF20">
    <property type="entry name" value="REVERSE TRANSCRIPTASE-LIKE PROTEIN WITH RNA-DIRECTED DNA POLYMERASE DOMAIN"/>
    <property type="match status" value="1"/>
</dbReference>
<evidence type="ECO:0000313" key="2">
    <source>
        <dbReference type="Proteomes" id="UP001608902"/>
    </source>
</evidence>
<dbReference type="AlphaFoldDB" id="A0ABD6ECX6"/>
<dbReference type="Proteomes" id="UP001608902">
    <property type="component" value="Unassembled WGS sequence"/>
</dbReference>
<protein>
    <recommendedName>
        <fullName evidence="3">Endonuclease-reverse transcriptase</fullName>
    </recommendedName>
</protein>
<sequence length="167" mass="19891">DSTVLPAMLYGAECWSTTKEDERRIAVTQRAMARRMEGIPLKDHITSTEVLQRTGVKEWTAAIYEAKRRWAGHVVRRDDNRWMSKVTDWIPREGKRPPGHPKTRWDDPMVKLFGQKWKRCARERETWRSVNLRPWRTQKRVRDREDKLGCERCGRCERCSRVSHSQS</sequence>